<dbReference type="EMBL" id="KK365293">
    <property type="protein sequence ID" value="KCZ79343.1"/>
    <property type="molecule type" value="Genomic_DNA"/>
</dbReference>
<accession>A0A059EWC5</accession>
<reference evidence="1 2" key="2">
    <citation type="submission" date="2014-03" db="EMBL/GenBank/DDBJ databases">
        <title>The Genome Sequence of Anncaliia algerae insect isolate PRA339.</title>
        <authorList>
            <consortium name="The Broad Institute Genome Sequencing Platform"/>
            <consortium name="The Broad Institute Genome Sequencing Center for Infectious Disease"/>
            <person name="Cuomo C."/>
            <person name="Becnel J."/>
            <person name="Sanscrainte N."/>
            <person name="Walker B."/>
            <person name="Young S.K."/>
            <person name="Zeng Q."/>
            <person name="Gargeya S."/>
            <person name="Fitzgerald M."/>
            <person name="Haas B."/>
            <person name="Abouelleil A."/>
            <person name="Alvarado L."/>
            <person name="Arachchi H.M."/>
            <person name="Berlin A.M."/>
            <person name="Chapman S.B."/>
            <person name="Dewar J."/>
            <person name="Goldberg J."/>
            <person name="Griggs A."/>
            <person name="Gujja S."/>
            <person name="Hansen M."/>
            <person name="Howarth C."/>
            <person name="Imamovic A."/>
            <person name="Larimer J."/>
            <person name="McCowan C."/>
            <person name="Murphy C."/>
            <person name="Neiman D."/>
            <person name="Pearson M."/>
            <person name="Priest M."/>
            <person name="Roberts A."/>
            <person name="Saif S."/>
            <person name="Shea T."/>
            <person name="Sisk P."/>
            <person name="Sykes S."/>
            <person name="Wortman J."/>
            <person name="Nusbaum C."/>
            <person name="Birren B."/>
        </authorList>
    </citation>
    <scope>NUCLEOTIDE SEQUENCE [LARGE SCALE GENOMIC DNA]</scope>
    <source>
        <strain evidence="1 2">PRA339</strain>
    </source>
</reference>
<keyword evidence="2" id="KW-1185">Reference proteome</keyword>
<dbReference type="HOGENOM" id="CLU_1539637_0_0_1"/>
<proteinExistence type="predicted"/>
<protein>
    <submittedName>
        <fullName evidence="1">Uncharacterized protein</fullName>
    </submittedName>
</protein>
<name>A0A059EWC5_9MICR</name>
<reference evidence="2" key="1">
    <citation type="submission" date="2013-02" db="EMBL/GenBank/DDBJ databases">
        <authorList>
            <consortium name="The Broad Institute Genome Sequencing Platform"/>
            <person name="Cuomo C."/>
            <person name="Becnel J."/>
            <person name="Sanscrainte N."/>
            <person name="Walker B."/>
            <person name="Young S.K."/>
            <person name="Zeng Q."/>
            <person name="Gargeya S."/>
            <person name="Fitzgerald M."/>
            <person name="Haas B."/>
            <person name="Abouelleil A."/>
            <person name="Alvarado L."/>
            <person name="Arachchi H.M."/>
            <person name="Berlin A.M."/>
            <person name="Chapman S.B."/>
            <person name="Dewar J."/>
            <person name="Goldberg J."/>
            <person name="Griggs A."/>
            <person name="Gujja S."/>
            <person name="Hansen M."/>
            <person name="Howarth C."/>
            <person name="Imamovic A."/>
            <person name="Larimer J."/>
            <person name="McCowan C."/>
            <person name="Murphy C."/>
            <person name="Neiman D."/>
            <person name="Pearson M."/>
            <person name="Priest M."/>
            <person name="Roberts A."/>
            <person name="Saif S."/>
            <person name="Shea T."/>
            <person name="Sisk P."/>
            <person name="Sykes S."/>
            <person name="Wortman J."/>
            <person name="Nusbaum C."/>
            <person name="Birren B."/>
        </authorList>
    </citation>
    <scope>NUCLEOTIDE SEQUENCE [LARGE SCALE GENOMIC DNA]</scope>
    <source>
        <strain evidence="2">PRA339</strain>
    </source>
</reference>
<dbReference type="AlphaFoldDB" id="A0A059EWC5"/>
<evidence type="ECO:0000313" key="2">
    <source>
        <dbReference type="Proteomes" id="UP000030655"/>
    </source>
</evidence>
<organism evidence="1 2">
    <name type="scientific">Anncaliia algerae PRA339</name>
    <dbReference type="NCBI Taxonomy" id="1288291"/>
    <lineage>
        <taxon>Eukaryota</taxon>
        <taxon>Fungi</taxon>
        <taxon>Fungi incertae sedis</taxon>
        <taxon>Microsporidia</taxon>
        <taxon>Tubulinosematoidea</taxon>
        <taxon>Tubulinosematidae</taxon>
        <taxon>Anncaliia</taxon>
    </lineage>
</organism>
<dbReference type="VEuPathDB" id="MicrosporidiaDB:H312_03265"/>
<dbReference type="Proteomes" id="UP000030655">
    <property type="component" value="Unassembled WGS sequence"/>
</dbReference>
<evidence type="ECO:0000313" key="1">
    <source>
        <dbReference type="EMBL" id="KCZ79343.1"/>
    </source>
</evidence>
<gene>
    <name evidence="1" type="ORF">H312_03265</name>
</gene>
<sequence length="174" mass="20828">MKELSQTNKLIQDSAKRIKNTIFIADNHEKNEDYYNLESLIIDKPNDVIQNNKDIKLYIKNINNEIITLNEILNILKDKLLYYETNVNSLEGEENIFLLERLSFLAKQMFEMNDDVVRSKNEEIISNRKRINELEYENKKYKEIIFELARQIKPNKEAERVLNDLKNDIKFNNK</sequence>
<dbReference type="OrthoDB" id="10324418at2759"/>